<dbReference type="PROSITE" id="PS50886">
    <property type="entry name" value="TRBD"/>
    <property type="match status" value="1"/>
</dbReference>
<comment type="subunit">
    <text evidence="2 14">Homodimer.</text>
</comment>
<evidence type="ECO:0000256" key="14">
    <source>
        <dbReference type="HAMAP-Rule" id="MF_00098"/>
    </source>
</evidence>
<dbReference type="GO" id="GO:0006431">
    <property type="term" value="P:methionyl-tRNA aminoacylation"/>
    <property type="evidence" value="ECO:0007669"/>
    <property type="project" value="UniProtKB-UniRule"/>
</dbReference>
<dbReference type="PROSITE" id="PS00178">
    <property type="entry name" value="AA_TRNA_LIGASE_I"/>
    <property type="match status" value="1"/>
</dbReference>
<dbReference type="Pfam" id="PF19303">
    <property type="entry name" value="Anticodon_3"/>
    <property type="match status" value="1"/>
</dbReference>
<dbReference type="GO" id="GO:0004825">
    <property type="term" value="F:methionine-tRNA ligase activity"/>
    <property type="evidence" value="ECO:0007669"/>
    <property type="project" value="UniProtKB-UniRule"/>
</dbReference>
<dbReference type="CDD" id="cd00814">
    <property type="entry name" value="MetRS_core"/>
    <property type="match status" value="1"/>
</dbReference>
<dbReference type="EC" id="6.1.1.10" evidence="14"/>
<keyword evidence="11 14" id="KW-0648">Protein biosynthesis</keyword>
<evidence type="ECO:0000256" key="13">
    <source>
        <dbReference type="ARBA" id="ARBA00047364"/>
    </source>
</evidence>
<evidence type="ECO:0000256" key="7">
    <source>
        <dbReference type="ARBA" id="ARBA00022741"/>
    </source>
</evidence>
<reference evidence="16" key="1">
    <citation type="journal article" date="2014" name="Genome Biol. Evol.">
        <title>Pangenome evidence for extensive interdomain horizontal transfer affecting lineage core and shell genes in uncultured planktonic thaumarchaeota and euryarchaeota.</title>
        <authorList>
            <person name="Deschamps P."/>
            <person name="Zivanovic Y."/>
            <person name="Moreira D."/>
            <person name="Rodriguez-Valera F."/>
            <person name="Lopez-Garcia P."/>
        </authorList>
    </citation>
    <scope>NUCLEOTIDE SEQUENCE</scope>
</reference>
<dbReference type="PANTHER" id="PTHR45765:SF1">
    <property type="entry name" value="METHIONINE--TRNA LIGASE, CYTOPLASMIC"/>
    <property type="match status" value="1"/>
</dbReference>
<evidence type="ECO:0000256" key="9">
    <source>
        <dbReference type="ARBA" id="ARBA00022840"/>
    </source>
</evidence>
<dbReference type="InterPro" id="IPR033911">
    <property type="entry name" value="MetRS_core"/>
</dbReference>
<feature type="binding site" evidence="14">
    <location>
        <position position="154"/>
    </location>
    <ligand>
        <name>Zn(2+)</name>
        <dbReference type="ChEBI" id="CHEBI:29105"/>
    </ligand>
</feature>
<dbReference type="InterPro" id="IPR012340">
    <property type="entry name" value="NA-bd_OB-fold"/>
</dbReference>
<feature type="binding site" evidence="14">
    <location>
        <position position="167"/>
    </location>
    <ligand>
        <name>Zn(2+)</name>
        <dbReference type="ChEBI" id="CHEBI:29105"/>
    </ligand>
</feature>
<evidence type="ECO:0000256" key="10">
    <source>
        <dbReference type="ARBA" id="ARBA00022884"/>
    </source>
</evidence>
<gene>
    <name evidence="16" type="primary">MARS</name>
    <name evidence="14 16" type="synonym">metG</name>
</gene>
<feature type="binding site" evidence="14">
    <location>
        <position position="157"/>
    </location>
    <ligand>
        <name>Zn(2+)</name>
        <dbReference type="ChEBI" id="CHEBI:29105"/>
    </ligand>
</feature>
<dbReference type="InterPro" id="IPR001412">
    <property type="entry name" value="aa-tRNA-synth_I_CS"/>
</dbReference>
<keyword evidence="5 14" id="KW-0436">Ligase</keyword>
<dbReference type="InterPro" id="IPR014729">
    <property type="entry name" value="Rossmann-like_a/b/a_fold"/>
</dbReference>
<dbReference type="NCBIfam" id="NF001100">
    <property type="entry name" value="PRK00133.1"/>
    <property type="match status" value="1"/>
</dbReference>
<dbReference type="EMBL" id="KF900723">
    <property type="protein sequence ID" value="AIF04915.1"/>
    <property type="molecule type" value="Genomic_DNA"/>
</dbReference>
<evidence type="ECO:0000313" key="16">
    <source>
        <dbReference type="EMBL" id="AIF04915.1"/>
    </source>
</evidence>
<accession>A0A075GPF1</accession>
<dbReference type="NCBIfam" id="TIGR00398">
    <property type="entry name" value="metG"/>
    <property type="match status" value="1"/>
</dbReference>
<evidence type="ECO:0000256" key="4">
    <source>
        <dbReference type="ARBA" id="ARBA00022555"/>
    </source>
</evidence>
<dbReference type="SUPFAM" id="SSF50249">
    <property type="entry name" value="Nucleic acid-binding proteins"/>
    <property type="match status" value="1"/>
</dbReference>
<evidence type="ECO:0000256" key="8">
    <source>
        <dbReference type="ARBA" id="ARBA00022833"/>
    </source>
</evidence>
<dbReference type="InterPro" id="IPR014758">
    <property type="entry name" value="Met-tRNA_synth"/>
</dbReference>
<dbReference type="InterPro" id="IPR015413">
    <property type="entry name" value="Methionyl/Leucyl_tRNA_Synth"/>
</dbReference>
<organism evidence="16">
    <name type="scientific">uncultured marine group II/III euryarchaeote KM3_177_C07</name>
    <dbReference type="NCBI Taxonomy" id="1457939"/>
    <lineage>
        <taxon>Archaea</taxon>
        <taxon>Methanobacteriati</taxon>
        <taxon>Methanobacteriota</taxon>
        <taxon>environmental samples</taxon>
    </lineage>
</organism>
<evidence type="ECO:0000259" key="15">
    <source>
        <dbReference type="PROSITE" id="PS50886"/>
    </source>
</evidence>
<dbReference type="AlphaFoldDB" id="A0A075GPF1"/>
<dbReference type="PANTHER" id="PTHR45765">
    <property type="entry name" value="METHIONINE--TRNA LIGASE"/>
    <property type="match status" value="1"/>
</dbReference>
<dbReference type="InterPro" id="IPR002547">
    <property type="entry name" value="tRNA-bd_dom"/>
</dbReference>
<feature type="binding site" evidence="14">
    <location>
        <position position="170"/>
    </location>
    <ligand>
        <name>Zn(2+)</name>
        <dbReference type="ChEBI" id="CHEBI:29105"/>
    </ligand>
</feature>
<evidence type="ECO:0000256" key="11">
    <source>
        <dbReference type="ARBA" id="ARBA00022917"/>
    </source>
</evidence>
<keyword evidence="7 14" id="KW-0547">Nucleotide-binding</keyword>
<dbReference type="Pfam" id="PF09334">
    <property type="entry name" value="tRNA-synt_1g"/>
    <property type="match status" value="1"/>
</dbReference>
<dbReference type="FunFam" id="2.20.28.20:FF:000001">
    <property type="entry name" value="Methionine--tRNA ligase"/>
    <property type="match status" value="1"/>
</dbReference>
<keyword evidence="12 14" id="KW-0030">Aminoacyl-tRNA synthetase</keyword>
<dbReference type="Gene3D" id="3.40.50.620">
    <property type="entry name" value="HUPs"/>
    <property type="match status" value="1"/>
</dbReference>
<feature type="domain" description="TRNA-binding" evidence="15">
    <location>
        <begin position="575"/>
        <end position="675"/>
    </location>
</feature>
<dbReference type="SUPFAM" id="SSF47323">
    <property type="entry name" value="Anticodon-binding domain of a subclass of class I aminoacyl-tRNA synthetases"/>
    <property type="match status" value="1"/>
</dbReference>
<evidence type="ECO:0000256" key="3">
    <source>
        <dbReference type="ARBA" id="ARBA00022490"/>
    </source>
</evidence>
<dbReference type="Gene3D" id="2.20.28.20">
    <property type="entry name" value="Methionyl-tRNA synthetase, Zn-domain"/>
    <property type="match status" value="1"/>
</dbReference>
<dbReference type="InterPro" id="IPR009080">
    <property type="entry name" value="tRNAsynth_Ia_anticodon-bd"/>
</dbReference>
<dbReference type="SUPFAM" id="SSF57770">
    <property type="entry name" value="Methionyl-tRNA synthetase (MetRS), Zn-domain"/>
    <property type="match status" value="1"/>
</dbReference>
<dbReference type="InterPro" id="IPR023458">
    <property type="entry name" value="Met-tRNA_ligase_1"/>
</dbReference>
<comment type="subcellular location">
    <subcellularLocation>
        <location evidence="1 14">Cytoplasm</location>
    </subcellularLocation>
</comment>
<keyword evidence="3 14" id="KW-0963">Cytoplasm</keyword>
<dbReference type="Gene3D" id="1.10.730.10">
    <property type="entry name" value="Isoleucyl-tRNA Synthetase, Domain 1"/>
    <property type="match status" value="1"/>
</dbReference>
<protein>
    <recommendedName>
        <fullName evidence="14">Methionine--tRNA ligase</fullName>
        <ecNumber evidence="14">6.1.1.10</ecNumber>
    </recommendedName>
    <alternativeName>
        <fullName evidence="14">Methionyl-tRNA synthetase</fullName>
        <shortName evidence="14">MetRS</shortName>
    </alternativeName>
</protein>
<sequence length="675" mass="76610">MADLYREGCATVKHILVAVAWPYANGPLHLGHMAGCYLPADIFARYHRLKGNRVLMVSGSDMHGTPIMVTAQQEGATPEEVALRYHEINSHSIEQMGISFDLFTHTHTPEHEAVVHEIIGRLDEAGFIEPRTTTAPYDPKAGQFLPDRYVEGTCPHCKSTGARGDQCDECGKTLDADELIDPHPKLNPDVPLEFRETEHLFFRLSAFREQLLEWLSDGKEHWKSNVLKFTRNWLEEGLVDRAVTRDLEWGIPVPRDGYESKRIYVWFEAVMGYYSASRHWAQLQGDDEAWRKWWDDPEAEHRYFMAKDNIPFHTIIWPAMLLGCGLKLPHDVPANEYLLLDSAQFSKSRRHAVWIPDYMERYDPEALRYYLAAVMPEQKDASFSWEDYVTRVNTELIGNLGNLLHRVVSFAQKNFPDGLHADECALPELRDRVATAHAKMDAALAACKFKRGLAAMLELSQATNAALNAAAPWKLLKEDRDACEAQLVGFLNVCRSLSIMMTPFLPRTGETAWRYLGQPETPQAAGWEAALDGENDFTLQRPEPLFAKLDLKRVLEKEMPQDELPELKPEISFDDFRKLDIRVGTVVGVEKHPDADKLWLLEVDFGGPTRRLVTGLRGIYEADELQGRQIAVLVNLQRAKFRGVESEGMLLAAESGKMVSVLQPDQQVENGSRIH</sequence>
<comment type="catalytic activity">
    <reaction evidence="13 14">
        <text>tRNA(Met) + L-methionine + ATP = L-methionyl-tRNA(Met) + AMP + diphosphate</text>
        <dbReference type="Rhea" id="RHEA:13481"/>
        <dbReference type="Rhea" id="RHEA-COMP:9667"/>
        <dbReference type="Rhea" id="RHEA-COMP:9698"/>
        <dbReference type="ChEBI" id="CHEBI:30616"/>
        <dbReference type="ChEBI" id="CHEBI:33019"/>
        <dbReference type="ChEBI" id="CHEBI:57844"/>
        <dbReference type="ChEBI" id="CHEBI:78442"/>
        <dbReference type="ChEBI" id="CHEBI:78530"/>
        <dbReference type="ChEBI" id="CHEBI:456215"/>
        <dbReference type="EC" id="6.1.1.10"/>
    </reaction>
</comment>
<dbReference type="Gene3D" id="2.40.50.140">
    <property type="entry name" value="Nucleic acid-binding proteins"/>
    <property type="match status" value="1"/>
</dbReference>
<dbReference type="GO" id="GO:0000049">
    <property type="term" value="F:tRNA binding"/>
    <property type="evidence" value="ECO:0007669"/>
    <property type="project" value="UniProtKB-UniRule"/>
</dbReference>
<feature type="short sequence motif" description="'HIGH' region" evidence="14">
    <location>
        <begin position="22"/>
        <end position="32"/>
    </location>
</feature>
<feature type="short sequence motif" description="'KMSKS' region" evidence="14">
    <location>
        <begin position="344"/>
        <end position="348"/>
    </location>
</feature>
<proteinExistence type="inferred from homology"/>
<keyword evidence="10 14" id="KW-0694">RNA-binding</keyword>
<dbReference type="GO" id="GO:0005524">
    <property type="term" value="F:ATP binding"/>
    <property type="evidence" value="ECO:0007669"/>
    <property type="project" value="UniProtKB-UniRule"/>
</dbReference>
<comment type="cofactor">
    <cofactor evidence="14">
        <name>Zn(2+)</name>
        <dbReference type="ChEBI" id="CHEBI:29105"/>
    </cofactor>
    <text evidence="14">Binds 1 zinc ion per subunit.</text>
</comment>
<dbReference type="GO" id="GO:0046872">
    <property type="term" value="F:metal ion binding"/>
    <property type="evidence" value="ECO:0007669"/>
    <property type="project" value="UniProtKB-KW"/>
</dbReference>
<keyword evidence="8 14" id="KW-0862">Zinc</keyword>
<evidence type="ECO:0000256" key="1">
    <source>
        <dbReference type="ARBA" id="ARBA00004496"/>
    </source>
</evidence>
<dbReference type="InterPro" id="IPR041872">
    <property type="entry name" value="Anticodon_Met"/>
</dbReference>
<evidence type="ECO:0000256" key="12">
    <source>
        <dbReference type="ARBA" id="ARBA00023146"/>
    </source>
</evidence>
<dbReference type="Pfam" id="PF01588">
    <property type="entry name" value="tRNA_bind"/>
    <property type="match status" value="1"/>
</dbReference>
<keyword evidence="6 14" id="KW-0479">Metal-binding</keyword>
<dbReference type="InterPro" id="IPR029038">
    <property type="entry name" value="MetRS_Zn"/>
</dbReference>
<dbReference type="SUPFAM" id="SSF52374">
    <property type="entry name" value="Nucleotidylyl transferase"/>
    <property type="match status" value="1"/>
</dbReference>
<feature type="binding site" evidence="14">
    <location>
        <position position="347"/>
    </location>
    <ligand>
        <name>ATP</name>
        <dbReference type="ChEBI" id="CHEBI:30616"/>
    </ligand>
</feature>
<dbReference type="CDD" id="cd02800">
    <property type="entry name" value="tRNA_bind_EcMetRS_like"/>
    <property type="match status" value="1"/>
</dbReference>
<dbReference type="InterPro" id="IPR004495">
    <property type="entry name" value="Met-tRNA-synth_bsu_C"/>
</dbReference>
<name>A0A075GPF1_9EURY</name>
<dbReference type="HAMAP" id="MF_00098">
    <property type="entry name" value="Met_tRNA_synth_type1"/>
    <property type="match status" value="1"/>
</dbReference>
<evidence type="ECO:0000256" key="5">
    <source>
        <dbReference type="ARBA" id="ARBA00022598"/>
    </source>
</evidence>
<dbReference type="PRINTS" id="PR01041">
    <property type="entry name" value="TRNASYNTHMET"/>
</dbReference>
<comment type="similarity">
    <text evidence="14">Belongs to the class-I aminoacyl-tRNA synthetase family. MetG type 1 subfamily.</text>
</comment>
<dbReference type="GO" id="GO:0005829">
    <property type="term" value="C:cytosol"/>
    <property type="evidence" value="ECO:0007669"/>
    <property type="project" value="TreeGrafter"/>
</dbReference>
<keyword evidence="4 14" id="KW-0820">tRNA-binding</keyword>
<keyword evidence="9 14" id="KW-0067">ATP-binding</keyword>
<evidence type="ECO:0000256" key="2">
    <source>
        <dbReference type="ARBA" id="ARBA00011738"/>
    </source>
</evidence>
<comment type="function">
    <text evidence="14">Is required not only for elongation of protein synthesis but also for the initiation of all mRNA translation through initiator tRNA(fMet) aminoacylation.</text>
</comment>
<evidence type="ECO:0000256" key="6">
    <source>
        <dbReference type="ARBA" id="ARBA00022723"/>
    </source>
</evidence>